<reference evidence="1 2" key="1">
    <citation type="submission" date="2024-08" db="EMBL/GenBank/DDBJ databases">
        <authorList>
            <person name="Lu H."/>
        </authorList>
    </citation>
    <scope>NUCLEOTIDE SEQUENCE [LARGE SCALE GENOMIC DNA]</scope>
    <source>
        <strain evidence="1 2">DXS20W</strain>
    </source>
</reference>
<dbReference type="RefSeq" id="WP_394511170.1">
    <property type="nucleotide sequence ID" value="NZ_JBIGHX010000003.1"/>
</dbReference>
<dbReference type="InterPro" id="IPR023346">
    <property type="entry name" value="Lysozyme-like_dom_sf"/>
</dbReference>
<evidence type="ECO:0000313" key="2">
    <source>
        <dbReference type="Proteomes" id="UP001606302"/>
    </source>
</evidence>
<accession>A0ABW7GK24</accession>
<dbReference type="InterPro" id="IPR052354">
    <property type="entry name" value="Cell_Wall_Dynamics_Protein"/>
</dbReference>
<dbReference type="EMBL" id="JBIGHX010000003">
    <property type="protein sequence ID" value="MFG6462307.1"/>
    <property type="molecule type" value="Genomic_DNA"/>
</dbReference>
<protein>
    <submittedName>
        <fullName evidence="1">Glycoside hydrolase family 19 protein</fullName>
    </submittedName>
</protein>
<organism evidence="1 2">
    <name type="scientific">Pelomonas lactea</name>
    <dbReference type="NCBI Taxonomy" id="3299030"/>
    <lineage>
        <taxon>Bacteria</taxon>
        <taxon>Pseudomonadati</taxon>
        <taxon>Pseudomonadota</taxon>
        <taxon>Betaproteobacteria</taxon>
        <taxon>Burkholderiales</taxon>
        <taxon>Sphaerotilaceae</taxon>
        <taxon>Roseateles</taxon>
    </lineage>
</organism>
<dbReference type="SUPFAM" id="SSF53955">
    <property type="entry name" value="Lysozyme-like"/>
    <property type="match status" value="1"/>
</dbReference>
<proteinExistence type="predicted"/>
<name>A0ABW7GK24_9BURK</name>
<dbReference type="PANTHER" id="PTHR34408:SF1">
    <property type="entry name" value="GLYCOSYL HYDROLASE FAMILY 19 DOMAIN-CONTAINING PROTEIN HI_1415"/>
    <property type="match status" value="1"/>
</dbReference>
<keyword evidence="1" id="KW-0378">Hydrolase</keyword>
<dbReference type="GO" id="GO:0016787">
    <property type="term" value="F:hydrolase activity"/>
    <property type="evidence" value="ECO:0007669"/>
    <property type="project" value="UniProtKB-KW"/>
</dbReference>
<dbReference type="Gene3D" id="1.10.530.10">
    <property type="match status" value="1"/>
</dbReference>
<gene>
    <name evidence="1" type="ORF">ACG04Q_12065</name>
</gene>
<keyword evidence="2" id="KW-1185">Reference proteome</keyword>
<dbReference type="Proteomes" id="UP001606302">
    <property type="component" value="Unassembled WGS sequence"/>
</dbReference>
<dbReference type="PANTHER" id="PTHR34408">
    <property type="entry name" value="FAMILY PROTEIN, PUTATIVE-RELATED"/>
    <property type="match status" value="1"/>
</dbReference>
<sequence>MITAATLKRFAPMCSTPQIHAAALEAARVKSQVNTPARLACLMGQIAHETAGLTLMVESMNWRDPERLDKFYSAVRGIDDAKALIARGQAAIANRVYGGRLGNGDEASGDGWRFRGSGYLQLTGRANYVEIGKLLGLDLVGHPEWVRDPASAARVALQYWDARGCNELADVGDVGGVTRLINGPALAGIADRLSATARAREVWRAT</sequence>
<evidence type="ECO:0000313" key="1">
    <source>
        <dbReference type="EMBL" id="MFG6462307.1"/>
    </source>
</evidence>
<comment type="caution">
    <text evidence="1">The sequence shown here is derived from an EMBL/GenBank/DDBJ whole genome shotgun (WGS) entry which is preliminary data.</text>
</comment>